<organism evidence="1 2">
    <name type="scientific">Spirosoma liriopis</name>
    <dbReference type="NCBI Taxonomy" id="2937440"/>
    <lineage>
        <taxon>Bacteria</taxon>
        <taxon>Pseudomonadati</taxon>
        <taxon>Bacteroidota</taxon>
        <taxon>Cytophagia</taxon>
        <taxon>Cytophagales</taxon>
        <taxon>Cytophagaceae</taxon>
        <taxon>Spirosoma</taxon>
    </lineage>
</organism>
<sequence>AEHGRLSELFTVLKATQQVADVVLHSCQFWVKIDNLYQDKTTSSHLGAFKDTPEDGLIGGCYQLCINSMSYMVEQGQKNKTPRGAFYA</sequence>
<dbReference type="RefSeq" id="WP_248480977.1">
    <property type="nucleotide sequence ID" value="NZ_JALPRF010000017.1"/>
</dbReference>
<accession>A0ABT0HV63</accession>
<dbReference type="Proteomes" id="UP001202180">
    <property type="component" value="Unassembled WGS sequence"/>
</dbReference>
<evidence type="ECO:0000313" key="1">
    <source>
        <dbReference type="EMBL" id="MCK8496097.1"/>
    </source>
</evidence>
<gene>
    <name evidence="1" type="ORF">M0L20_29795</name>
</gene>
<name>A0ABT0HV63_9BACT</name>
<comment type="caution">
    <text evidence="1">The sequence shown here is derived from an EMBL/GenBank/DDBJ whole genome shotgun (WGS) entry which is preliminary data.</text>
</comment>
<dbReference type="EMBL" id="JALPRF010000017">
    <property type="protein sequence ID" value="MCK8496097.1"/>
    <property type="molecule type" value="Genomic_DNA"/>
</dbReference>
<proteinExistence type="predicted"/>
<reference evidence="1 2" key="1">
    <citation type="submission" date="2022-04" db="EMBL/GenBank/DDBJ databases">
        <title>Spirosoma sp. strain RP8 genome sequencing and assembly.</title>
        <authorList>
            <person name="Jung Y."/>
        </authorList>
    </citation>
    <scope>NUCLEOTIDE SEQUENCE [LARGE SCALE GENOMIC DNA]</scope>
    <source>
        <strain evidence="1 2">RP8</strain>
    </source>
</reference>
<evidence type="ECO:0000313" key="2">
    <source>
        <dbReference type="Proteomes" id="UP001202180"/>
    </source>
</evidence>
<protein>
    <submittedName>
        <fullName evidence="1">Uncharacterized protein</fullName>
    </submittedName>
</protein>
<keyword evidence="2" id="KW-1185">Reference proteome</keyword>
<feature type="non-terminal residue" evidence="1">
    <location>
        <position position="1"/>
    </location>
</feature>